<comment type="caution">
    <text evidence="9">The sequence shown here is derived from an EMBL/GenBank/DDBJ whole genome shotgun (WGS) entry which is preliminary data.</text>
</comment>
<feature type="compositionally biased region" description="Low complexity" evidence="6">
    <location>
        <begin position="103"/>
        <end position="120"/>
    </location>
</feature>
<evidence type="ECO:0000256" key="2">
    <source>
        <dbReference type="ARBA" id="ARBA00022553"/>
    </source>
</evidence>
<dbReference type="AlphaFoldDB" id="A0A7K9J0A6"/>
<feature type="compositionally biased region" description="Polar residues" evidence="6">
    <location>
        <begin position="470"/>
        <end position="485"/>
    </location>
</feature>
<evidence type="ECO:0000256" key="7">
    <source>
        <dbReference type="SAM" id="Phobius"/>
    </source>
</evidence>
<feature type="non-terminal residue" evidence="9">
    <location>
        <position position="1"/>
    </location>
</feature>
<gene>
    <name evidence="9" type="primary">Mavs</name>
    <name evidence="9" type="ORF">MYIHEB_R05490</name>
</gene>
<feature type="compositionally biased region" description="Low complexity" evidence="6">
    <location>
        <begin position="419"/>
        <end position="432"/>
    </location>
</feature>
<accession>A0A7K9J0A6</accession>
<keyword evidence="7" id="KW-0472">Membrane</keyword>
<feature type="non-terminal residue" evidence="9">
    <location>
        <position position="617"/>
    </location>
</feature>
<dbReference type="InterPro" id="IPR031964">
    <property type="entry name" value="CARD_dom"/>
</dbReference>
<dbReference type="EMBL" id="VWZQ01007710">
    <property type="protein sequence ID" value="NXH31276.1"/>
    <property type="molecule type" value="Genomic_DNA"/>
</dbReference>
<evidence type="ECO:0000259" key="8">
    <source>
        <dbReference type="Pfam" id="PF16739"/>
    </source>
</evidence>
<name>A0A7K9J0A6_9CORV</name>
<feature type="region of interest" description="Disordered" evidence="6">
    <location>
        <begin position="95"/>
        <end position="226"/>
    </location>
</feature>
<dbReference type="Pfam" id="PF16739">
    <property type="entry name" value="CARD_2"/>
    <property type="match status" value="1"/>
</dbReference>
<feature type="compositionally biased region" description="Basic and acidic residues" evidence="6">
    <location>
        <begin position="176"/>
        <end position="185"/>
    </location>
</feature>
<keyword evidence="5" id="KW-0391">Immunity</keyword>
<dbReference type="GO" id="GO:0045087">
    <property type="term" value="P:innate immune response"/>
    <property type="evidence" value="ECO:0007669"/>
    <property type="project" value="UniProtKB-KW"/>
</dbReference>
<feature type="domain" description="Caspase recruitment" evidence="8">
    <location>
        <begin position="11"/>
        <end position="91"/>
    </location>
</feature>
<evidence type="ECO:0000256" key="4">
    <source>
        <dbReference type="ARBA" id="ARBA00022843"/>
    </source>
</evidence>
<keyword evidence="4" id="KW-0832">Ubl conjugation</keyword>
<keyword evidence="2" id="KW-0597">Phosphoprotein</keyword>
<feature type="transmembrane region" description="Helical" evidence="7">
    <location>
        <begin position="594"/>
        <end position="615"/>
    </location>
</feature>
<dbReference type="GO" id="GO:0005737">
    <property type="term" value="C:cytoplasm"/>
    <property type="evidence" value="ECO:0007669"/>
    <property type="project" value="UniProtKB-ARBA"/>
</dbReference>
<evidence type="ECO:0000313" key="10">
    <source>
        <dbReference type="Proteomes" id="UP000534930"/>
    </source>
</evidence>
<protein>
    <submittedName>
        <fullName evidence="9">MAVS protein</fullName>
    </submittedName>
</protein>
<dbReference type="InterPro" id="IPR011029">
    <property type="entry name" value="DEATH-like_dom_sf"/>
</dbReference>
<evidence type="ECO:0000256" key="1">
    <source>
        <dbReference type="ARBA" id="ARBA00022499"/>
    </source>
</evidence>
<evidence type="ECO:0000256" key="3">
    <source>
        <dbReference type="ARBA" id="ARBA00022588"/>
    </source>
</evidence>
<evidence type="ECO:0000256" key="6">
    <source>
        <dbReference type="SAM" id="MobiDB-lite"/>
    </source>
</evidence>
<dbReference type="Gene3D" id="1.10.533.10">
    <property type="entry name" value="Death Domain, Fas"/>
    <property type="match status" value="1"/>
</dbReference>
<organism evidence="9 10">
    <name type="scientific">Myiagra hebetior</name>
    <dbReference type="NCBI Taxonomy" id="381031"/>
    <lineage>
        <taxon>Eukaryota</taxon>
        <taxon>Metazoa</taxon>
        <taxon>Chordata</taxon>
        <taxon>Craniata</taxon>
        <taxon>Vertebrata</taxon>
        <taxon>Euteleostomi</taxon>
        <taxon>Archelosauria</taxon>
        <taxon>Archosauria</taxon>
        <taxon>Dinosauria</taxon>
        <taxon>Saurischia</taxon>
        <taxon>Theropoda</taxon>
        <taxon>Coelurosauria</taxon>
        <taxon>Aves</taxon>
        <taxon>Neognathae</taxon>
        <taxon>Neoaves</taxon>
        <taxon>Telluraves</taxon>
        <taxon>Australaves</taxon>
        <taxon>Passeriformes</taxon>
        <taxon>Corvoidea</taxon>
        <taxon>Monarchidae</taxon>
        <taxon>Myiagra</taxon>
    </lineage>
</organism>
<keyword evidence="3" id="KW-0399">Innate immunity</keyword>
<reference evidence="9 10" key="1">
    <citation type="submission" date="2019-09" db="EMBL/GenBank/DDBJ databases">
        <title>Bird 10,000 Genomes (B10K) Project - Family phase.</title>
        <authorList>
            <person name="Zhang G."/>
        </authorList>
    </citation>
    <scope>NUCLEOTIDE SEQUENCE [LARGE SCALE GENOMIC DNA]</scope>
    <source>
        <strain evidence="9">B10K-DU-001-33</strain>
        <tissue evidence="9">Muscle</tissue>
    </source>
</reference>
<keyword evidence="1" id="KW-1017">Isopeptide bond</keyword>
<dbReference type="Proteomes" id="UP000534930">
    <property type="component" value="Unassembled WGS sequence"/>
</dbReference>
<keyword evidence="10" id="KW-1185">Reference proteome</keyword>
<evidence type="ECO:0000256" key="5">
    <source>
        <dbReference type="ARBA" id="ARBA00022859"/>
    </source>
</evidence>
<sequence>MGLAEDKVYIHITKNLRKFGTIRVASLADSLTCLVDSDRDELLAREETRGNQAAVFRFYQHLRCRKGWVQDLIQALHHNNAGHLADELQEVYDTWQPRPRPSAPAATPSLPSDAPPADSSIRAQTPSRGPNPAPGAPIAEQPRRDLPIADHPPVLPSAATPRSTDLEARLPVQESLPKKLPEQESPRPIPPGSKVHGGVSSGHSGEGNPSHPAGAVPVSAETPEQGRDWLSRRPVCVDNGFFGNANHLHRGTPGLALGKSVPSRDAGATHSPEQPRNEPEENSDISPESPPRLEGATHAVGQQPPNSAPKKQPVPSSGHGEPTGSFVDVRSPLLIQEQFDAERKLRGHQGSGGASMETTTLVATPVPRDTFPSRDTSVKFLTQEKKLPVGNTASSTPSVPTKEKVHPASANSVLGTEGTAGRSASRGSSATSVWLSHGDEERDEELSKPGVLMSVPQGSPEVAGRCPSSREPSNSRSTPSASLGLSSDPILVSGDSHNSGGALPRVPLVCADPREKEASGASRDSCPAPSWDSTSPGTHEVHVDHHPSTQLGAVSDGVSPLGSSVSFNSGSGHDAATSSPQATVPKGDSNGLSLLYLLPAVGIISAVAFAVYARLRK</sequence>
<proteinExistence type="predicted"/>
<keyword evidence="7" id="KW-0812">Transmembrane</keyword>
<evidence type="ECO:0000313" key="9">
    <source>
        <dbReference type="EMBL" id="NXH31276.1"/>
    </source>
</evidence>
<feature type="compositionally biased region" description="Low complexity" evidence="6">
    <location>
        <begin position="192"/>
        <end position="207"/>
    </location>
</feature>
<feature type="compositionally biased region" description="Polar residues" evidence="6">
    <location>
        <begin position="561"/>
        <end position="582"/>
    </location>
</feature>
<feature type="region of interest" description="Disordered" evidence="6">
    <location>
        <begin position="253"/>
        <end position="585"/>
    </location>
</feature>
<keyword evidence="7" id="KW-1133">Transmembrane helix</keyword>